<feature type="region of interest" description="Disordered" evidence="1">
    <location>
        <begin position="1"/>
        <end position="47"/>
    </location>
</feature>
<name>G0PNR2_CAEBE</name>
<feature type="compositionally biased region" description="Low complexity" evidence="1">
    <location>
        <begin position="468"/>
        <end position="481"/>
    </location>
</feature>
<dbReference type="eggNOG" id="KOG0256">
    <property type="taxonomic scope" value="Eukaryota"/>
</dbReference>
<feature type="region of interest" description="Disordered" evidence="1">
    <location>
        <begin position="465"/>
        <end position="500"/>
    </location>
</feature>
<feature type="region of interest" description="Disordered" evidence="1">
    <location>
        <begin position="180"/>
        <end position="199"/>
    </location>
</feature>
<dbReference type="InParanoid" id="G0PNR2"/>
<dbReference type="EMBL" id="GL382202">
    <property type="protein sequence ID" value="EGT43939.1"/>
    <property type="molecule type" value="Genomic_DNA"/>
</dbReference>
<accession>G0PNR2</accession>
<gene>
    <name evidence="2" type="ORF">CAEBREN_29952</name>
</gene>
<evidence type="ECO:0000256" key="1">
    <source>
        <dbReference type="SAM" id="MobiDB-lite"/>
    </source>
</evidence>
<evidence type="ECO:0000313" key="2">
    <source>
        <dbReference type="EMBL" id="EGT43939.1"/>
    </source>
</evidence>
<organism evidence="3">
    <name type="scientific">Caenorhabditis brenneri</name>
    <name type="common">Nematode worm</name>
    <dbReference type="NCBI Taxonomy" id="135651"/>
    <lineage>
        <taxon>Eukaryota</taxon>
        <taxon>Metazoa</taxon>
        <taxon>Ecdysozoa</taxon>
        <taxon>Nematoda</taxon>
        <taxon>Chromadorea</taxon>
        <taxon>Rhabditida</taxon>
        <taxon>Rhabditina</taxon>
        <taxon>Rhabditomorpha</taxon>
        <taxon>Rhabditoidea</taxon>
        <taxon>Rhabditidae</taxon>
        <taxon>Peloderinae</taxon>
        <taxon>Caenorhabditis</taxon>
    </lineage>
</organism>
<feature type="region of interest" description="Disordered" evidence="1">
    <location>
        <begin position="216"/>
        <end position="277"/>
    </location>
</feature>
<protein>
    <submittedName>
        <fullName evidence="2">Uncharacterized protein</fullName>
    </submittedName>
</protein>
<dbReference type="HOGENOM" id="CLU_545407_0_0_1"/>
<feature type="compositionally biased region" description="Low complexity" evidence="1">
    <location>
        <begin position="260"/>
        <end position="273"/>
    </location>
</feature>
<reference evidence="3" key="1">
    <citation type="submission" date="2011-07" db="EMBL/GenBank/DDBJ databases">
        <authorList>
            <consortium name="Caenorhabditis brenneri Sequencing and Analysis Consortium"/>
            <person name="Wilson R.K."/>
        </authorList>
    </citation>
    <scope>NUCLEOTIDE SEQUENCE [LARGE SCALE GENOMIC DNA]</scope>
    <source>
        <strain evidence="3">PB2801</strain>
    </source>
</reference>
<proteinExistence type="predicted"/>
<sequence length="500" mass="56368">MIAAPTTSSKRVEDGGNFSADSKVQEPLNSDDEQLDDTPFLSHQLPDDHESFSEKFLRNILTHDYQNLMPRRREKFVEITKTVTVTEIVNGAPDKHPSSCEVKVTNVSPAGPHPVNVSIKHLHEKWHSCEELDKSDDGGDLGKGTVIRIEETHKPFNYTQKKQHKPPTKFVYEDVVNTKMESSAKSRPPPSPNSTLFNRSSDNIIDLEFRHPILVETSEKTNEQKVNGSNGTRRRFADLRKKVSTTTKTSVTETEKVTTTRRSSSAHSTSSKRSYSKPEVHTLYYRKFVDEETKGGDDDSSDSGSVIIHRNSVTRRSRSADPLQHSPPMTSPIAPPRKRLGREESLHYYRDDEEVIGEQIEKRRVTVRSPEPGNTSVSMNDTAEGRNITAGITSISMNDSCTDTSFESRFSTIPRARSSPPGTHRVNHIHVNVIGPFRTPETERRHRVVGRVGDDVTMDIFIERKRSSSTSRRGSHISHGSMQEAPPKTTQKIKYDEIFD</sequence>
<dbReference type="STRING" id="135651.G0PNR2"/>
<keyword evidence="3" id="KW-1185">Reference proteome</keyword>
<dbReference type="AlphaFoldDB" id="G0PNR2"/>
<dbReference type="OrthoDB" id="5868262at2759"/>
<evidence type="ECO:0000313" key="3">
    <source>
        <dbReference type="Proteomes" id="UP000008068"/>
    </source>
</evidence>
<dbReference type="Proteomes" id="UP000008068">
    <property type="component" value="Unassembled WGS sequence"/>
</dbReference>
<feature type="region of interest" description="Disordered" evidence="1">
    <location>
        <begin position="293"/>
        <end position="341"/>
    </location>
</feature>